<keyword evidence="2" id="KW-1185">Reference proteome</keyword>
<evidence type="ECO:0008006" key="3">
    <source>
        <dbReference type="Google" id="ProtNLM"/>
    </source>
</evidence>
<protein>
    <recommendedName>
        <fullName evidence="3">FAR1 domain-containing protein</fullName>
    </recommendedName>
</protein>
<organism evidence="1 2">
    <name type="scientific">Cinchona calisaya</name>
    <dbReference type="NCBI Taxonomy" id="153742"/>
    <lineage>
        <taxon>Eukaryota</taxon>
        <taxon>Viridiplantae</taxon>
        <taxon>Streptophyta</taxon>
        <taxon>Embryophyta</taxon>
        <taxon>Tracheophyta</taxon>
        <taxon>Spermatophyta</taxon>
        <taxon>Magnoliopsida</taxon>
        <taxon>eudicotyledons</taxon>
        <taxon>Gunneridae</taxon>
        <taxon>Pentapetalae</taxon>
        <taxon>asterids</taxon>
        <taxon>lamiids</taxon>
        <taxon>Gentianales</taxon>
        <taxon>Rubiaceae</taxon>
        <taxon>Cinchonoideae</taxon>
        <taxon>Cinchoneae</taxon>
        <taxon>Cinchona</taxon>
    </lineage>
</organism>
<evidence type="ECO:0000313" key="1">
    <source>
        <dbReference type="EMBL" id="KAL3522858.1"/>
    </source>
</evidence>
<reference evidence="1 2" key="1">
    <citation type="submission" date="2024-11" db="EMBL/GenBank/DDBJ databases">
        <title>A near-complete genome assembly of Cinchona calisaya.</title>
        <authorList>
            <person name="Lian D.C."/>
            <person name="Zhao X.W."/>
            <person name="Wei L."/>
        </authorList>
    </citation>
    <scope>NUCLEOTIDE SEQUENCE [LARGE SCALE GENOMIC DNA]</scope>
    <source>
        <tissue evidence="1">Nenye</tissue>
    </source>
</reference>
<dbReference type="Proteomes" id="UP001630127">
    <property type="component" value="Unassembled WGS sequence"/>
</dbReference>
<name>A0ABD2ZZ96_9GENT</name>
<dbReference type="EMBL" id="JBJUIK010000007">
    <property type="protein sequence ID" value="KAL3522858.1"/>
    <property type="molecule type" value="Genomic_DNA"/>
</dbReference>
<gene>
    <name evidence="1" type="ORF">ACH5RR_015692</name>
</gene>
<evidence type="ECO:0000313" key="2">
    <source>
        <dbReference type="Proteomes" id="UP001630127"/>
    </source>
</evidence>
<sequence>MFDLNETLVDDSRQGHYDGEGYEQGMVDDQHIPNIHIGSNYVIDDLEEEHVISMEFESMEDAKCFYTLSSRATGFGIRKCHQKMNRDGMITWLCSREGERLNRHIDRENKLREPEALMHVN</sequence>
<comment type="caution">
    <text evidence="1">The sequence shown here is derived from an EMBL/GenBank/DDBJ whole genome shotgun (WGS) entry which is preliminary data.</text>
</comment>
<dbReference type="AlphaFoldDB" id="A0ABD2ZZ96"/>
<dbReference type="PANTHER" id="PTHR46328">
    <property type="entry name" value="FAR-RED IMPAIRED RESPONSIVE (FAR1) FAMILY PROTEIN-RELATED"/>
    <property type="match status" value="1"/>
</dbReference>
<proteinExistence type="predicted"/>
<accession>A0ABD2ZZ96</accession>